<sequence length="25" mass="2891">MCSLLWSWVCSHPFDFIANFTIGCL</sequence>
<dbReference type="EMBL" id="LR746268">
    <property type="protein sequence ID" value="CAA7396918.1"/>
    <property type="molecule type" value="Genomic_DNA"/>
</dbReference>
<evidence type="ECO:0000313" key="3">
    <source>
        <dbReference type="Proteomes" id="UP000663760"/>
    </source>
</evidence>
<accession>A0A7I8IS30</accession>
<dbReference type="AlphaFoldDB" id="A0A7I8IS30"/>
<organism evidence="1">
    <name type="scientific">Spirodela intermedia</name>
    <name type="common">Intermediate duckweed</name>
    <dbReference type="NCBI Taxonomy" id="51605"/>
    <lineage>
        <taxon>Eukaryota</taxon>
        <taxon>Viridiplantae</taxon>
        <taxon>Streptophyta</taxon>
        <taxon>Embryophyta</taxon>
        <taxon>Tracheophyta</taxon>
        <taxon>Spermatophyta</taxon>
        <taxon>Magnoliopsida</taxon>
        <taxon>Liliopsida</taxon>
        <taxon>Araceae</taxon>
        <taxon>Lemnoideae</taxon>
        <taxon>Spirodela</taxon>
    </lineage>
</organism>
<protein>
    <submittedName>
        <fullName evidence="1">Uncharacterized protein</fullName>
    </submittedName>
</protein>
<keyword evidence="3" id="KW-1185">Reference proteome</keyword>
<dbReference type="EMBL" id="LR743592">
    <property type="protein sequence ID" value="CAA2620812.1"/>
    <property type="molecule type" value="Genomic_DNA"/>
</dbReference>
<dbReference type="Proteomes" id="UP000663760">
    <property type="component" value="Chromosome 5"/>
</dbReference>
<name>A0A7I8IS30_SPIIN</name>
<evidence type="ECO:0000313" key="1">
    <source>
        <dbReference type="EMBL" id="CAA2620812.1"/>
    </source>
</evidence>
<proteinExistence type="predicted"/>
<reference evidence="1" key="1">
    <citation type="submission" date="2019-12" db="EMBL/GenBank/DDBJ databases">
        <authorList>
            <person name="Scholz U."/>
            <person name="Mascher M."/>
            <person name="Fiebig A."/>
        </authorList>
    </citation>
    <scope>NUCLEOTIDE SEQUENCE</scope>
</reference>
<evidence type="ECO:0000313" key="2">
    <source>
        <dbReference type="EMBL" id="CAA7396918.1"/>
    </source>
</evidence>
<gene>
    <name evidence="1" type="ORF">SI7747_05006981</name>
    <name evidence="2" type="ORF">SI8410_05007581</name>
</gene>